<dbReference type="InterPro" id="IPR050904">
    <property type="entry name" value="Adhesion/Biosynth-related"/>
</dbReference>
<evidence type="ECO:0000313" key="4">
    <source>
        <dbReference type="Proteomes" id="UP000433101"/>
    </source>
</evidence>
<protein>
    <submittedName>
        <fullName evidence="3">Fasciclin domain-containing protein</fullName>
    </submittedName>
</protein>
<dbReference type="PROSITE" id="PS50213">
    <property type="entry name" value="FAS1"/>
    <property type="match status" value="1"/>
</dbReference>
<dbReference type="InterPro" id="IPR036378">
    <property type="entry name" value="FAS1_dom_sf"/>
</dbReference>
<comment type="caution">
    <text evidence="3">The sequence shown here is derived from an EMBL/GenBank/DDBJ whole genome shotgun (WGS) entry which is preliminary data.</text>
</comment>
<dbReference type="GO" id="GO:0005615">
    <property type="term" value="C:extracellular space"/>
    <property type="evidence" value="ECO:0007669"/>
    <property type="project" value="TreeGrafter"/>
</dbReference>
<keyword evidence="1" id="KW-0732">Signal</keyword>
<name>A0A7X3S9D5_9HYPH</name>
<feature type="chain" id="PRO_5030558501" evidence="1">
    <location>
        <begin position="21"/>
        <end position="160"/>
    </location>
</feature>
<reference evidence="3 4" key="1">
    <citation type="submission" date="2019-12" db="EMBL/GenBank/DDBJ databases">
        <authorList>
            <person name="Li M."/>
        </authorList>
    </citation>
    <scope>NUCLEOTIDE SEQUENCE [LARGE SCALE GENOMIC DNA]</scope>
    <source>
        <strain evidence="3 4">GBMRC 2046</strain>
    </source>
</reference>
<evidence type="ECO:0000256" key="1">
    <source>
        <dbReference type="SAM" id="SignalP"/>
    </source>
</evidence>
<feature type="domain" description="FAS1" evidence="2">
    <location>
        <begin position="20"/>
        <end position="156"/>
    </location>
</feature>
<sequence>MRKLLLASAFALATATAAHSANIVETAKGAGTFNTLLAAAQAAGLADALATTDNLTVFAPTDEAFAALPEGTVENLLKPENKDQLVAILSYHVVPQKIMSGQISDGSAEVATLKGSGDKTITVEKSASGVTVDGANVVTADVEADNGVIHVIDKVILPSD</sequence>
<dbReference type="Gene3D" id="2.30.180.10">
    <property type="entry name" value="FAS1 domain"/>
    <property type="match status" value="1"/>
</dbReference>
<dbReference type="AlphaFoldDB" id="A0A7X3S9D5"/>
<keyword evidence="4" id="KW-1185">Reference proteome</keyword>
<dbReference type="PANTHER" id="PTHR10900">
    <property type="entry name" value="PERIOSTIN-RELATED"/>
    <property type="match status" value="1"/>
</dbReference>
<dbReference type="EMBL" id="WUMV01000008">
    <property type="protein sequence ID" value="MXN66752.1"/>
    <property type="molecule type" value="Genomic_DNA"/>
</dbReference>
<dbReference type="RefSeq" id="WP_160776992.1">
    <property type="nucleotide sequence ID" value="NZ_WUMV01000008.1"/>
</dbReference>
<dbReference type="SMART" id="SM00554">
    <property type="entry name" value="FAS1"/>
    <property type="match status" value="1"/>
</dbReference>
<organism evidence="3 4">
    <name type="scientific">Stappia sediminis</name>
    <dbReference type="NCBI Taxonomy" id="2692190"/>
    <lineage>
        <taxon>Bacteria</taxon>
        <taxon>Pseudomonadati</taxon>
        <taxon>Pseudomonadota</taxon>
        <taxon>Alphaproteobacteria</taxon>
        <taxon>Hyphomicrobiales</taxon>
        <taxon>Stappiaceae</taxon>
        <taxon>Stappia</taxon>
    </lineage>
</organism>
<proteinExistence type="predicted"/>
<dbReference type="FunFam" id="2.30.180.10:FF:000032">
    <property type="entry name" value="Fasciclin domain-containing protein, putative"/>
    <property type="match status" value="1"/>
</dbReference>
<accession>A0A7X3S9D5</accession>
<feature type="signal peptide" evidence="1">
    <location>
        <begin position="1"/>
        <end position="20"/>
    </location>
</feature>
<dbReference type="Proteomes" id="UP000433101">
    <property type="component" value="Unassembled WGS sequence"/>
</dbReference>
<dbReference type="InterPro" id="IPR000782">
    <property type="entry name" value="FAS1_domain"/>
</dbReference>
<evidence type="ECO:0000313" key="3">
    <source>
        <dbReference type="EMBL" id="MXN66752.1"/>
    </source>
</evidence>
<dbReference type="Pfam" id="PF02469">
    <property type="entry name" value="Fasciclin"/>
    <property type="match status" value="1"/>
</dbReference>
<dbReference type="PANTHER" id="PTHR10900:SF77">
    <property type="entry name" value="FI19380P1"/>
    <property type="match status" value="1"/>
</dbReference>
<dbReference type="SUPFAM" id="SSF82153">
    <property type="entry name" value="FAS1 domain"/>
    <property type="match status" value="1"/>
</dbReference>
<evidence type="ECO:0000259" key="2">
    <source>
        <dbReference type="PROSITE" id="PS50213"/>
    </source>
</evidence>
<gene>
    <name evidence="3" type="ORF">GR183_17705</name>
</gene>